<comment type="caution">
    <text evidence="2">The sequence shown here is derived from an EMBL/GenBank/DDBJ whole genome shotgun (WGS) entry which is preliminary data.</text>
</comment>
<accession>A0A502GAG5</accession>
<dbReference type="RefSeq" id="WP_140469753.1">
    <property type="nucleotide sequence ID" value="NZ_RCYZ01000018.1"/>
</dbReference>
<evidence type="ECO:0000313" key="2">
    <source>
        <dbReference type="EMBL" id="TPG58016.1"/>
    </source>
</evidence>
<organism evidence="2 3">
    <name type="scientific">Hymenobacter nivis</name>
    <dbReference type="NCBI Taxonomy" id="1850093"/>
    <lineage>
        <taxon>Bacteria</taxon>
        <taxon>Pseudomonadati</taxon>
        <taxon>Bacteroidota</taxon>
        <taxon>Cytophagia</taxon>
        <taxon>Cytophagales</taxon>
        <taxon>Hymenobacteraceae</taxon>
        <taxon>Hymenobacter</taxon>
    </lineage>
</organism>
<name>A0A502GAG5_9BACT</name>
<evidence type="ECO:0008006" key="4">
    <source>
        <dbReference type="Google" id="ProtNLM"/>
    </source>
</evidence>
<protein>
    <recommendedName>
        <fullName evidence="4">FTP domain-containing protein</fullName>
    </recommendedName>
</protein>
<keyword evidence="3" id="KW-1185">Reference proteome</keyword>
<evidence type="ECO:0000313" key="3">
    <source>
        <dbReference type="Proteomes" id="UP000317646"/>
    </source>
</evidence>
<gene>
    <name evidence="2" type="ORF">EAH73_22750</name>
</gene>
<proteinExistence type="predicted"/>
<feature type="signal peptide" evidence="1">
    <location>
        <begin position="1"/>
        <end position="19"/>
    </location>
</feature>
<dbReference type="Proteomes" id="UP000317646">
    <property type="component" value="Unassembled WGS sequence"/>
</dbReference>
<keyword evidence="1" id="KW-0732">Signal</keyword>
<reference evidence="2 3" key="1">
    <citation type="journal article" date="2019" name="Environ. Microbiol.">
        <title>Species interactions and distinct microbial communities in high Arctic permafrost affected cryosols are associated with the CH4 and CO2 gas fluxes.</title>
        <authorList>
            <person name="Altshuler I."/>
            <person name="Hamel J."/>
            <person name="Turney S."/>
            <person name="Magnuson E."/>
            <person name="Levesque R."/>
            <person name="Greer C."/>
            <person name="Whyte L.G."/>
        </authorList>
    </citation>
    <scope>NUCLEOTIDE SEQUENCE [LARGE SCALE GENOMIC DNA]</scope>
    <source>
        <strain evidence="2 3">S9.2P</strain>
    </source>
</reference>
<sequence>MPPFLPCLLTSRVSGWATAAAALLAGAVSFNGVAQHYPAVRVQAVADSLLRQQVGPALWAQSHYQARTFYYTRHGSGKERYRALLAGRKTTGRLRRLEVRYTLHLTPSGCEAVDTLTGPVLVALDARLHLVEAPTLAFVPDFLWRGEPCALLGRARALALAQADSLQPGLGPPTALLAYHPTTKAFTWSVFNYLTRDSRHPYPTGTVEVVDINAATGQVLQHQTRWHGPMR</sequence>
<feature type="chain" id="PRO_5021438137" description="FTP domain-containing protein" evidence="1">
    <location>
        <begin position="20"/>
        <end position="231"/>
    </location>
</feature>
<dbReference type="EMBL" id="RCYZ01000018">
    <property type="protein sequence ID" value="TPG58016.1"/>
    <property type="molecule type" value="Genomic_DNA"/>
</dbReference>
<evidence type="ECO:0000256" key="1">
    <source>
        <dbReference type="SAM" id="SignalP"/>
    </source>
</evidence>
<dbReference type="AlphaFoldDB" id="A0A502GAG5"/>